<keyword evidence="4 8" id="KW-0732">Signal</keyword>
<evidence type="ECO:0000256" key="4">
    <source>
        <dbReference type="ARBA" id="ARBA00022729"/>
    </source>
</evidence>
<evidence type="ECO:0000256" key="5">
    <source>
        <dbReference type="ARBA" id="ARBA00023136"/>
    </source>
</evidence>
<dbReference type="OrthoDB" id="6655393at2"/>
<comment type="caution">
    <text evidence="11">The sequence shown here is derived from an EMBL/GenBank/DDBJ whole genome shotgun (WGS) entry which is preliminary data.</text>
</comment>
<evidence type="ECO:0000259" key="9">
    <source>
        <dbReference type="Pfam" id="PF04575"/>
    </source>
</evidence>
<evidence type="ECO:0000313" key="12">
    <source>
        <dbReference type="Proteomes" id="UP000294702"/>
    </source>
</evidence>
<evidence type="ECO:0000256" key="1">
    <source>
        <dbReference type="ARBA" id="ARBA00004571"/>
    </source>
</evidence>
<dbReference type="GO" id="GO:0009279">
    <property type="term" value="C:cell outer membrane"/>
    <property type="evidence" value="ECO:0007669"/>
    <property type="project" value="UniProtKB-SubCell"/>
</dbReference>
<comment type="subcellular location">
    <subcellularLocation>
        <location evidence="1">Cell outer membrane</location>
        <topology evidence="1">Multi-pass membrane protein</topology>
    </subcellularLocation>
</comment>
<dbReference type="InterPro" id="IPR057556">
    <property type="entry name" value="TPR_Slam"/>
</dbReference>
<comment type="similarity">
    <text evidence="7">Belongs to the Slam family.</text>
</comment>
<name>A0A4R1G4L0_9PAST</name>
<reference evidence="11 12" key="1">
    <citation type="submission" date="2019-03" db="EMBL/GenBank/DDBJ databases">
        <title>Genomic Encyclopedia of Type Strains, Phase IV (KMG-IV): sequencing the most valuable type-strain genomes for metagenomic binning, comparative biology and taxonomic classification.</title>
        <authorList>
            <person name="Goeker M."/>
        </authorList>
    </citation>
    <scope>NUCLEOTIDE SEQUENCE [LARGE SCALE GENOMIC DNA]</scope>
    <source>
        <strain evidence="11 12">DSM 15534</strain>
    </source>
</reference>
<proteinExistence type="inferred from homology"/>
<dbReference type="InterPro" id="IPR011990">
    <property type="entry name" value="TPR-like_helical_dom_sf"/>
</dbReference>
<evidence type="ECO:0000256" key="2">
    <source>
        <dbReference type="ARBA" id="ARBA00022452"/>
    </source>
</evidence>
<dbReference type="AlphaFoldDB" id="A0A4R1G4L0"/>
<keyword evidence="6" id="KW-0998">Cell outer membrane</keyword>
<dbReference type="Gene3D" id="1.25.40.10">
    <property type="entry name" value="Tetratricopeptide repeat domain"/>
    <property type="match status" value="1"/>
</dbReference>
<feature type="domain" description="Surface lipoprotein assembly modifier C-terminal" evidence="9">
    <location>
        <begin position="196"/>
        <end position="481"/>
    </location>
</feature>
<gene>
    <name evidence="11" type="ORF">EV694_0312</name>
</gene>
<protein>
    <submittedName>
        <fullName evidence="11">Uncharacterized protein DUF560</fullName>
    </submittedName>
</protein>
<dbReference type="EMBL" id="SMFT01000001">
    <property type="protein sequence ID" value="TCK01691.1"/>
    <property type="molecule type" value="Genomic_DNA"/>
</dbReference>
<organism evidence="11 12">
    <name type="scientific">Volucribacter psittacicida</name>
    <dbReference type="NCBI Taxonomy" id="203482"/>
    <lineage>
        <taxon>Bacteria</taxon>
        <taxon>Pseudomonadati</taxon>
        <taxon>Pseudomonadota</taxon>
        <taxon>Gammaproteobacteria</taxon>
        <taxon>Pasteurellales</taxon>
        <taxon>Pasteurellaceae</taxon>
        <taxon>Volucribacter</taxon>
    </lineage>
</organism>
<dbReference type="Pfam" id="PF24575">
    <property type="entry name" value="TPR_Slam"/>
    <property type="match status" value="1"/>
</dbReference>
<dbReference type="Proteomes" id="UP000294702">
    <property type="component" value="Unassembled WGS sequence"/>
</dbReference>
<evidence type="ECO:0000256" key="6">
    <source>
        <dbReference type="ARBA" id="ARBA00023237"/>
    </source>
</evidence>
<keyword evidence="5" id="KW-0472">Membrane</keyword>
<keyword evidence="3" id="KW-0812">Transmembrane</keyword>
<feature type="domain" description="Surface lipoprotein assembly modifier N-terminal TPR repeats region" evidence="10">
    <location>
        <begin position="64"/>
        <end position="166"/>
    </location>
</feature>
<keyword evidence="12" id="KW-1185">Reference proteome</keyword>
<evidence type="ECO:0000313" key="11">
    <source>
        <dbReference type="EMBL" id="TCK01691.1"/>
    </source>
</evidence>
<evidence type="ECO:0000256" key="8">
    <source>
        <dbReference type="SAM" id="SignalP"/>
    </source>
</evidence>
<dbReference type="SUPFAM" id="SSF48452">
    <property type="entry name" value="TPR-like"/>
    <property type="match status" value="1"/>
</dbReference>
<feature type="chain" id="PRO_5021012152" evidence="8">
    <location>
        <begin position="26"/>
        <end position="481"/>
    </location>
</feature>
<evidence type="ECO:0000256" key="3">
    <source>
        <dbReference type="ARBA" id="ARBA00022692"/>
    </source>
</evidence>
<evidence type="ECO:0000256" key="7">
    <source>
        <dbReference type="ARBA" id="ARBA00023609"/>
    </source>
</evidence>
<sequence length="481" mass="57580">MNKDIMKFPLSFLLPISIIAVSVQAQPIENIEPQLDQDIAVAMPQLEQLDSFQLVSQQPQKVYHISQQELATNPVLIERFINQAIDQHRAELLPELLAMYQVYPQADPILIQYAQGIYAYSQGNYQQAITDYRQLLADYPDLIKVRFKLAQFLFEDKQFTAAKDQFYKLNAEYLPKDIHFRIGQYLQAIEKQNEFKVRLGLSYLNDSNINNASSVKYIYINQYQFAKDPRYLPQKGQGISYNLNVSKLFNLIDHHYLYLENHLYGKYYWNNKDYSEAENRSYLGYQYQNANYRLAMLPLYHKHWYANKQYSQGYGVRLEADKWLSNQWQLVTALELSKTNYKRSERIKYSQLYSASLLYIANAKRLFYGGTDVFIERSNANLEQSNKYMLRLGWQQEWKYGLSSNLHIQLGLRKFKDKDSFKQIIRQDKEMRFNLTLWKRDWHWFNFTPKLQYRYQRINSNIPEFYSYDKSQFQLLFEKTF</sequence>
<dbReference type="InterPro" id="IPR007655">
    <property type="entry name" value="Slam_C"/>
</dbReference>
<accession>A0A4R1G4L0</accession>
<keyword evidence="2" id="KW-1134">Transmembrane beta strand</keyword>
<feature type="signal peptide" evidence="8">
    <location>
        <begin position="1"/>
        <end position="25"/>
    </location>
</feature>
<dbReference type="Pfam" id="PF04575">
    <property type="entry name" value="SlipAM"/>
    <property type="match status" value="1"/>
</dbReference>
<evidence type="ECO:0000259" key="10">
    <source>
        <dbReference type="Pfam" id="PF24575"/>
    </source>
</evidence>